<dbReference type="AlphaFoldDB" id="A0A1T4TJ42"/>
<dbReference type="STRING" id="225324.SAMN02745126_06370"/>
<feature type="coiled-coil region" evidence="1">
    <location>
        <begin position="2"/>
        <end position="36"/>
    </location>
</feature>
<reference evidence="3" key="1">
    <citation type="submission" date="2017-02" db="EMBL/GenBank/DDBJ databases">
        <authorList>
            <person name="Varghese N."/>
            <person name="Submissions S."/>
        </authorList>
    </citation>
    <scope>NUCLEOTIDE SEQUENCE [LARGE SCALE GENOMIC DNA]</scope>
    <source>
        <strain evidence="3">ATCC 27094</strain>
    </source>
</reference>
<name>A0A1T4TJ42_9HYPH</name>
<gene>
    <name evidence="2" type="ORF">SAMN02745126_06370</name>
</gene>
<evidence type="ECO:0000256" key="1">
    <source>
        <dbReference type="SAM" id="Coils"/>
    </source>
</evidence>
<evidence type="ECO:0008006" key="4">
    <source>
        <dbReference type="Google" id="ProtNLM"/>
    </source>
</evidence>
<dbReference type="RefSeq" id="WP_085938103.1">
    <property type="nucleotide sequence ID" value="NZ_FUWJ01000019.1"/>
</dbReference>
<accession>A0A1T4TJ42</accession>
<keyword evidence="1" id="KW-0175">Coiled coil</keyword>
<sequence length="101" mass="11095">MAKDLQSSLKADLEKLQALQARIADKRARLAQVNRKTDTRRKVMTGAYVLDCLTKNPEHPLTVALRGQLDDFRGFLGEANEGLFPEFFEAAAVPEAPAPAA</sequence>
<dbReference type="Proteomes" id="UP000190092">
    <property type="component" value="Unassembled WGS sequence"/>
</dbReference>
<proteinExistence type="predicted"/>
<keyword evidence="3" id="KW-1185">Reference proteome</keyword>
<evidence type="ECO:0000313" key="3">
    <source>
        <dbReference type="Proteomes" id="UP000190092"/>
    </source>
</evidence>
<dbReference type="EMBL" id="FUWJ01000019">
    <property type="protein sequence ID" value="SKA40506.1"/>
    <property type="molecule type" value="Genomic_DNA"/>
</dbReference>
<evidence type="ECO:0000313" key="2">
    <source>
        <dbReference type="EMBL" id="SKA40506.1"/>
    </source>
</evidence>
<protein>
    <recommendedName>
        <fullName evidence="4">Relaxasome subunit MobC</fullName>
    </recommendedName>
</protein>
<organism evidence="2 3">
    <name type="scientific">Enhydrobacter aerosaccus</name>
    <dbReference type="NCBI Taxonomy" id="225324"/>
    <lineage>
        <taxon>Bacteria</taxon>
        <taxon>Pseudomonadati</taxon>
        <taxon>Pseudomonadota</taxon>
        <taxon>Alphaproteobacteria</taxon>
        <taxon>Hyphomicrobiales</taxon>
        <taxon>Enhydrobacter</taxon>
    </lineage>
</organism>